<dbReference type="GO" id="GO:0005524">
    <property type="term" value="F:ATP binding"/>
    <property type="evidence" value="ECO:0007669"/>
    <property type="project" value="UniProtKB-UniRule"/>
</dbReference>
<dbReference type="PROSITE" id="PS50901">
    <property type="entry name" value="FTSK"/>
    <property type="match status" value="1"/>
</dbReference>
<evidence type="ECO:0000313" key="8">
    <source>
        <dbReference type="EMBL" id="PAE89934.1"/>
    </source>
</evidence>
<feature type="domain" description="FtsK" evidence="7">
    <location>
        <begin position="625"/>
        <end position="815"/>
    </location>
</feature>
<dbReference type="SUPFAM" id="SSF52540">
    <property type="entry name" value="P-loop containing nucleoside triphosphate hydrolases"/>
    <property type="match status" value="1"/>
</dbReference>
<dbReference type="SMART" id="SM00843">
    <property type="entry name" value="Ftsk_gamma"/>
    <property type="match status" value="1"/>
</dbReference>
<feature type="region of interest" description="Disordered" evidence="6">
    <location>
        <begin position="15"/>
        <end position="47"/>
    </location>
</feature>
<sequence>MNIWKKWLDWVKGLNEDDEEENNDYGRNGEPIQKSIQKLERENNELPELEEARMTYRYANSNGEWPISKKKAGRVASTQPPTQKKERPEEKRDELPKVVHKKRSAAGKELFQGTFKSTEIPSPVHGIQKPEKTHENSDYDWLIFSTKDKQAEYAERLLHRQRPPQIDRKPAFLRKESRSLEEDVLKRVREHALQSLPLAEAQQQQSKEIRPQEEASGDENERTYKHEEADMDEGEAIVATDALPGETGQEEANERYEREEPEIEEAEGTSGTDALPGEMEQEEANERYGREEPEIEEAEVMSGTEALPGEMEQEEANERYGREEPEIEEAEVMSGTEALLGEMEQEEANERYEREEPEIEEAEGTSGTDALPGETGQEEANEPYRTEIDPAAEIPAPFNRNAADNESIETKPIQPISDDPTTSTRENEEALAPSSEKKVSLSSETKKQDRLSNRTSNDNTQPGIPYNVLMLPKDRKKAPIKKGQHTKNGYEAPPLHLLKVPEKIDQDDSLWLDEQAQLLEETLSSFHVDAKVVNRTKGPAVTRFEVQPARGVKVNKVTNLTDDIKLALAAKDIRMEAPIPGKNAIGIEVPNRTSAPVMLREILRRDVFRQPDSPLTVGLGLDISGQPIVTDLKKMPHGLVAGATGSGKSVCINSILVSLLYKASPDEVKLLLVDPKMVELATYQEVPHLVAPVITDPKQATAALKWVVQEMERRYELFSQRGVRDISKYNQRFSENGKPALPYLLVVIDELADLMMVSPQDVEDAICRIAQKARACGIHLLLATQRPSVDVITGLIKANIPTRIAFAVASQTDSRTILDMGGAERLLGKGDMLFHENGSPKPIRVQGTFVSDEEIEDVVAYAKQYGKPEYLFDTETIERTLLQEEEEDELLEEACFYAVEQGTVSASSIQRRFRVGYNRAARLMEMMEARKIVSGAMGSKPRHVLASEEDVRELFGTTETART</sequence>
<feature type="compositionally biased region" description="Basic and acidic residues" evidence="6">
    <location>
        <begin position="435"/>
        <end position="452"/>
    </location>
</feature>
<evidence type="ECO:0000256" key="6">
    <source>
        <dbReference type="SAM" id="MobiDB-lite"/>
    </source>
</evidence>
<dbReference type="InterPro" id="IPR002543">
    <property type="entry name" value="FtsK_dom"/>
</dbReference>
<dbReference type="Pfam" id="PF09397">
    <property type="entry name" value="FtsK_gamma"/>
    <property type="match status" value="1"/>
</dbReference>
<dbReference type="Gene3D" id="1.10.10.10">
    <property type="entry name" value="Winged helix-like DNA-binding domain superfamily/Winged helix DNA-binding domain"/>
    <property type="match status" value="1"/>
</dbReference>
<feature type="region of interest" description="Disordered" evidence="6">
    <location>
        <begin position="194"/>
        <end position="467"/>
    </location>
</feature>
<evidence type="ECO:0000313" key="9">
    <source>
        <dbReference type="Proteomes" id="UP000216207"/>
    </source>
</evidence>
<keyword evidence="4" id="KW-0238">DNA-binding</keyword>
<comment type="caution">
    <text evidence="8">The sequence shown here is derived from an EMBL/GenBank/DDBJ whole genome shotgun (WGS) entry which is preliminary data.</text>
</comment>
<feature type="region of interest" description="Disordered" evidence="6">
    <location>
        <begin position="62"/>
        <end position="135"/>
    </location>
</feature>
<proteinExistence type="inferred from homology"/>
<comment type="similarity">
    <text evidence="1">Belongs to the FtsK/SpoIIIE/SftA family.</text>
</comment>
<dbReference type="Pfam" id="PF17854">
    <property type="entry name" value="FtsK_alpha"/>
    <property type="match status" value="1"/>
</dbReference>
<protein>
    <submittedName>
        <fullName evidence="8">DNA translocase FtsK</fullName>
    </submittedName>
</protein>
<dbReference type="Gene3D" id="3.40.50.300">
    <property type="entry name" value="P-loop containing nucleotide triphosphate hydrolases"/>
    <property type="match status" value="1"/>
</dbReference>
<keyword evidence="2 5" id="KW-0547">Nucleotide-binding</keyword>
<dbReference type="PANTHER" id="PTHR22683:SF42">
    <property type="entry name" value="DNA TRANSLOCASE SFTA"/>
    <property type="match status" value="1"/>
</dbReference>
<gene>
    <name evidence="8" type="ORF">CHH72_06710</name>
</gene>
<dbReference type="InterPro" id="IPR027417">
    <property type="entry name" value="P-loop_NTPase"/>
</dbReference>
<dbReference type="CDD" id="cd01127">
    <property type="entry name" value="TrwB_TraG_TraD_VirD4"/>
    <property type="match status" value="1"/>
</dbReference>
<dbReference type="Pfam" id="PF01580">
    <property type="entry name" value="FtsK_SpoIIIE"/>
    <property type="match status" value="1"/>
</dbReference>
<dbReference type="PANTHER" id="PTHR22683">
    <property type="entry name" value="SPORULATION PROTEIN RELATED"/>
    <property type="match status" value="1"/>
</dbReference>
<dbReference type="InterPro" id="IPR018541">
    <property type="entry name" value="Ftsk_gamma"/>
</dbReference>
<feature type="compositionally biased region" description="Basic and acidic residues" evidence="6">
    <location>
        <begin position="83"/>
        <end position="97"/>
    </location>
</feature>
<dbReference type="InterPro" id="IPR050206">
    <property type="entry name" value="FtsK/SpoIIIE/SftA"/>
</dbReference>
<dbReference type="RefSeq" id="WP_095326318.1">
    <property type="nucleotide sequence ID" value="NZ_NPCC01000006.1"/>
</dbReference>
<dbReference type="AlphaFoldDB" id="A0A268P2E6"/>
<dbReference type="EMBL" id="NPCC01000006">
    <property type="protein sequence ID" value="PAE89934.1"/>
    <property type="molecule type" value="Genomic_DNA"/>
</dbReference>
<name>A0A268P2E6_SHOCL</name>
<dbReference type="Proteomes" id="UP000216207">
    <property type="component" value="Unassembled WGS sequence"/>
</dbReference>
<evidence type="ECO:0000259" key="7">
    <source>
        <dbReference type="PROSITE" id="PS50901"/>
    </source>
</evidence>
<dbReference type="InterPro" id="IPR036388">
    <property type="entry name" value="WH-like_DNA-bd_sf"/>
</dbReference>
<dbReference type="SUPFAM" id="SSF46785">
    <property type="entry name" value="Winged helix' DNA-binding domain"/>
    <property type="match status" value="1"/>
</dbReference>
<evidence type="ECO:0000256" key="2">
    <source>
        <dbReference type="ARBA" id="ARBA00022741"/>
    </source>
</evidence>
<dbReference type="InterPro" id="IPR041027">
    <property type="entry name" value="FtsK_alpha"/>
</dbReference>
<organism evidence="8 9">
    <name type="scientific">Shouchella clausii</name>
    <name type="common">Alkalihalobacillus clausii</name>
    <dbReference type="NCBI Taxonomy" id="79880"/>
    <lineage>
        <taxon>Bacteria</taxon>
        <taxon>Bacillati</taxon>
        <taxon>Bacillota</taxon>
        <taxon>Bacilli</taxon>
        <taxon>Bacillales</taxon>
        <taxon>Bacillaceae</taxon>
        <taxon>Shouchella</taxon>
    </lineage>
</organism>
<feature type="compositionally biased region" description="Basic and acidic residues" evidence="6">
    <location>
        <begin position="37"/>
        <end position="47"/>
    </location>
</feature>
<reference evidence="8 9" key="1">
    <citation type="submission" date="2017-07" db="EMBL/GenBank/DDBJ databases">
        <title>Isolation and whole genome analysis of endospore-forming bacteria from heroin.</title>
        <authorList>
            <person name="Kalinowski J."/>
            <person name="Ahrens B."/>
            <person name="Al-Dilaimi A."/>
            <person name="Winkler A."/>
            <person name="Wibberg D."/>
            <person name="Schleenbecker U."/>
            <person name="Ruckert C."/>
            <person name="Wolfel R."/>
            <person name="Grass G."/>
        </authorList>
    </citation>
    <scope>NUCLEOTIDE SEQUENCE [LARGE SCALE GENOMIC DNA]</scope>
    <source>
        <strain evidence="8 9">7539</strain>
    </source>
</reference>
<dbReference type="GO" id="GO:0003677">
    <property type="term" value="F:DNA binding"/>
    <property type="evidence" value="ECO:0007669"/>
    <property type="project" value="UniProtKB-KW"/>
</dbReference>
<keyword evidence="3 5" id="KW-0067">ATP-binding</keyword>
<feature type="compositionally biased region" description="Polar residues" evidence="6">
    <location>
        <begin position="453"/>
        <end position="462"/>
    </location>
</feature>
<feature type="binding site" evidence="5">
    <location>
        <begin position="642"/>
        <end position="649"/>
    </location>
    <ligand>
        <name>ATP</name>
        <dbReference type="ChEBI" id="CHEBI:30616"/>
    </ligand>
</feature>
<dbReference type="InterPro" id="IPR036390">
    <property type="entry name" value="WH_DNA-bd_sf"/>
</dbReference>
<evidence type="ECO:0000256" key="4">
    <source>
        <dbReference type="ARBA" id="ARBA00023125"/>
    </source>
</evidence>
<accession>A0A268P2E6</accession>
<evidence type="ECO:0000256" key="1">
    <source>
        <dbReference type="ARBA" id="ARBA00006474"/>
    </source>
</evidence>
<evidence type="ECO:0000256" key="3">
    <source>
        <dbReference type="ARBA" id="ARBA00022840"/>
    </source>
</evidence>
<evidence type="ECO:0000256" key="5">
    <source>
        <dbReference type="PROSITE-ProRule" id="PRU00289"/>
    </source>
</evidence>
<dbReference type="Gene3D" id="3.30.980.40">
    <property type="match status" value="1"/>
</dbReference>
<feature type="compositionally biased region" description="Basic and acidic residues" evidence="6">
    <location>
        <begin position="207"/>
        <end position="228"/>
    </location>
</feature>